<proteinExistence type="predicted"/>
<accession>A0ABT1SVZ1</accession>
<dbReference type="Proteomes" id="UP001204376">
    <property type="component" value="Unassembled WGS sequence"/>
</dbReference>
<feature type="chain" id="PRO_5045800392" evidence="1">
    <location>
        <begin position="22"/>
        <end position="304"/>
    </location>
</feature>
<keyword evidence="4" id="KW-1185">Reference proteome</keyword>
<name>A0ABT1SVZ1_9SPHI</name>
<dbReference type="EMBL" id="JANHOH010000001">
    <property type="protein sequence ID" value="MCQ6956516.1"/>
    <property type="molecule type" value="Genomic_DNA"/>
</dbReference>
<comment type="caution">
    <text evidence="3">The sequence shown here is derived from an EMBL/GenBank/DDBJ whole genome shotgun (WGS) entry which is preliminary data.</text>
</comment>
<dbReference type="RefSeq" id="WP_256536732.1">
    <property type="nucleotide sequence ID" value="NZ_JANHOH010000001.1"/>
</dbReference>
<dbReference type="Pfam" id="PF14344">
    <property type="entry name" value="DUF4397"/>
    <property type="match status" value="1"/>
</dbReference>
<evidence type="ECO:0000313" key="3">
    <source>
        <dbReference type="EMBL" id="MCQ6956516.1"/>
    </source>
</evidence>
<evidence type="ECO:0000256" key="1">
    <source>
        <dbReference type="SAM" id="SignalP"/>
    </source>
</evidence>
<dbReference type="PROSITE" id="PS51257">
    <property type="entry name" value="PROKAR_LIPOPROTEIN"/>
    <property type="match status" value="1"/>
</dbReference>
<evidence type="ECO:0000313" key="4">
    <source>
        <dbReference type="Proteomes" id="UP001204376"/>
    </source>
</evidence>
<evidence type="ECO:0000259" key="2">
    <source>
        <dbReference type="Pfam" id="PF14344"/>
    </source>
</evidence>
<feature type="signal peptide" evidence="1">
    <location>
        <begin position="1"/>
        <end position="21"/>
    </location>
</feature>
<protein>
    <submittedName>
        <fullName evidence="3">DUF4397 domain-containing protein</fullName>
    </submittedName>
</protein>
<feature type="domain" description="DUF4397" evidence="2">
    <location>
        <begin position="34"/>
        <end position="182"/>
    </location>
</feature>
<keyword evidence="1" id="KW-0732">Signal</keyword>
<dbReference type="InterPro" id="IPR025510">
    <property type="entry name" value="DUF4397"/>
</dbReference>
<reference evidence="3 4" key="1">
    <citation type="submission" date="2022-07" db="EMBL/GenBank/DDBJ databases">
        <title>Mucilaginibacter sp. JC4.</title>
        <authorList>
            <person name="Le V."/>
            <person name="Ko S.-R."/>
            <person name="Ahn C.-Y."/>
            <person name="Oh H.-M."/>
        </authorList>
    </citation>
    <scope>NUCLEOTIDE SEQUENCE [LARGE SCALE GENOMIC DNA]</scope>
    <source>
        <strain evidence="3 4">JC4</strain>
    </source>
</reference>
<organism evidence="3 4">
    <name type="scientific">Mucilaginibacter aquariorum</name>
    <dbReference type="NCBI Taxonomy" id="2967225"/>
    <lineage>
        <taxon>Bacteria</taxon>
        <taxon>Pseudomonadati</taxon>
        <taxon>Bacteroidota</taxon>
        <taxon>Sphingobacteriia</taxon>
        <taxon>Sphingobacteriales</taxon>
        <taxon>Sphingobacteriaceae</taxon>
        <taxon>Mucilaginibacter</taxon>
    </lineage>
</organism>
<gene>
    <name evidence="3" type="ORF">NPE20_01035</name>
</gene>
<sequence>MKKLIYIACSLLLLMAGCTKTKITQVGDLTTGTQIKLIHVAPGVPAVDGYVNGTKVSATTTYSVTDNNLITAVTTGFGYLSVFPANNYVSVPSGSTAIKFIAATPSPVLKSAQTIAPATVIGEVTQSSADGSAYSAFLMGLPGATTNGLTVKVVEDKFPAPIANKAFIRFANTVPNGGAVDLNGTFTLAGGTATTLPIISNISYGTVTDFVPVDVNQASTTNYKFQMVIAGTTTTFGTITADIPLAPGRYYTVIGRGLAADYAVPGTDITLKGTTRPTKPVGDPTTTAPEIYYNAPGITYYTNK</sequence>